<keyword evidence="4" id="KW-1185">Reference proteome</keyword>
<evidence type="ECO:0000256" key="1">
    <source>
        <dbReference type="SAM" id="MobiDB-lite"/>
    </source>
</evidence>
<dbReference type="Pfam" id="PF13511">
    <property type="entry name" value="DUF4124"/>
    <property type="match status" value="1"/>
</dbReference>
<reference evidence="3 4" key="1">
    <citation type="submission" date="2019-03" db="EMBL/GenBank/DDBJ databases">
        <title>Genomic Encyclopedia of Type Strains, Phase IV (KMG-IV): sequencing the most valuable type-strain genomes for metagenomic binning, comparative biology and taxonomic classification.</title>
        <authorList>
            <person name="Goeker M."/>
        </authorList>
    </citation>
    <scope>NUCLEOTIDE SEQUENCE [LARGE SCALE GENOMIC DNA]</scope>
    <source>
        <strain evidence="3 4">DSM 23344</strain>
    </source>
</reference>
<comment type="caution">
    <text evidence="3">The sequence shown here is derived from an EMBL/GenBank/DDBJ whole genome shotgun (WGS) entry which is preliminary data.</text>
</comment>
<feature type="compositionally biased region" description="Basic and acidic residues" evidence="1">
    <location>
        <begin position="62"/>
        <end position="73"/>
    </location>
</feature>
<gene>
    <name evidence="3" type="ORF">EV688_10817</name>
</gene>
<dbReference type="Proteomes" id="UP000294980">
    <property type="component" value="Unassembled WGS sequence"/>
</dbReference>
<name>A0A4R2KMU6_9GAMM</name>
<dbReference type="InterPro" id="IPR025392">
    <property type="entry name" value="DUF4124"/>
</dbReference>
<proteinExistence type="predicted"/>
<organism evidence="3 4">
    <name type="scientific">Chromatocurvus halotolerans</name>
    <dbReference type="NCBI Taxonomy" id="1132028"/>
    <lineage>
        <taxon>Bacteria</taxon>
        <taxon>Pseudomonadati</taxon>
        <taxon>Pseudomonadota</taxon>
        <taxon>Gammaproteobacteria</taxon>
        <taxon>Cellvibrionales</taxon>
        <taxon>Halieaceae</taxon>
        <taxon>Chromatocurvus</taxon>
    </lineage>
</organism>
<dbReference type="EMBL" id="SLWX01000008">
    <property type="protein sequence ID" value="TCO75451.1"/>
    <property type="molecule type" value="Genomic_DNA"/>
</dbReference>
<feature type="region of interest" description="Disordered" evidence="1">
    <location>
        <begin position="62"/>
        <end position="101"/>
    </location>
</feature>
<evidence type="ECO:0000313" key="3">
    <source>
        <dbReference type="EMBL" id="TCO75451.1"/>
    </source>
</evidence>
<evidence type="ECO:0000313" key="4">
    <source>
        <dbReference type="Proteomes" id="UP000294980"/>
    </source>
</evidence>
<evidence type="ECO:0000259" key="2">
    <source>
        <dbReference type="Pfam" id="PF13511"/>
    </source>
</evidence>
<accession>A0A4R2KMU6</accession>
<dbReference type="AlphaFoldDB" id="A0A4R2KMU6"/>
<protein>
    <submittedName>
        <fullName evidence="3">Uncharacterized protein DUF4124</fullName>
    </submittedName>
</protein>
<feature type="compositionally biased region" description="Polar residues" evidence="1">
    <location>
        <begin position="80"/>
        <end position="96"/>
    </location>
</feature>
<sequence>MQPAWATTVYRSVGNNGEVLFSDQPPASGTESEVMHVAAGAATADAAARLRELRLTTRRMVEARREREAERAAARPPTIRYTTNRDFPARQTATSPQPAPVLWINPRLRGMYPGPLRYPQHRPVSPVRVPPGFQVIQPGNRQLMRPIVSSRD</sequence>
<feature type="domain" description="DUF4124" evidence="2">
    <location>
        <begin position="3"/>
        <end position="48"/>
    </location>
</feature>